<accession>A2D7L7</accession>
<evidence type="ECO:0000313" key="5">
    <source>
        <dbReference type="EMBL" id="EAY23734.1"/>
    </source>
</evidence>
<evidence type="ECO:0008006" key="7">
    <source>
        <dbReference type="Google" id="ProtNLM"/>
    </source>
</evidence>
<evidence type="ECO:0000256" key="2">
    <source>
        <dbReference type="SAM" id="MobiDB-lite"/>
    </source>
</evidence>
<feature type="coiled-coil region" evidence="1">
    <location>
        <begin position="382"/>
        <end position="410"/>
    </location>
</feature>
<evidence type="ECO:0000256" key="4">
    <source>
        <dbReference type="SAM" id="SignalP"/>
    </source>
</evidence>
<sequence>MILVIFFFLFSFGGAKKKKKSKKDDSIFNKVNNEEENVAHLPKRTALPTPTPLATSTPYPTPTKTPIEWKRLVDFDKLKPKVLADFIDFVKPTPYPSPTPVPPETPAPTPYPTPSPSYNKYWYLYQLRPQEDTKITDEYDNMPSTSTSAHKPHHFTRTPVATPAPTKINLTELEEHGLDLFQIKLGSDSDYYNENTTDHFPDDIFFEGKTHKKKELAKNKKRKRIYNTDDKITCHRSAKLVDDTCICQFGLVGDGYNQCIFPKPSIVSIKPRRLSSIVRTKVTIKLAKTKFIPQSVFCMVGTTIIQGEIISETKVQCDVAPRIGRSRLGVSFDGKTWDKEKIPIIFERKFIAFLRIFINFSNTLIVSVIIIGCAIFYRFYYLNKVAERILKEIEAQKRLEEERRIKISKRRNKAKKLSERKQILQNS</sequence>
<reference evidence="5" key="2">
    <citation type="journal article" date="2007" name="Science">
        <title>Draft genome sequence of the sexually transmitted pathogen Trichomonas vaginalis.</title>
        <authorList>
            <person name="Carlton J.M."/>
            <person name="Hirt R.P."/>
            <person name="Silva J.C."/>
            <person name="Delcher A.L."/>
            <person name="Schatz M."/>
            <person name="Zhao Q."/>
            <person name="Wortman J.R."/>
            <person name="Bidwell S.L."/>
            <person name="Alsmark U.C.M."/>
            <person name="Besteiro S."/>
            <person name="Sicheritz-Ponten T."/>
            <person name="Noel C.J."/>
            <person name="Dacks J.B."/>
            <person name="Foster P.G."/>
            <person name="Simillion C."/>
            <person name="Van de Peer Y."/>
            <person name="Miranda-Saavedra D."/>
            <person name="Barton G.J."/>
            <person name="Westrop G.D."/>
            <person name="Mueller S."/>
            <person name="Dessi D."/>
            <person name="Fiori P.L."/>
            <person name="Ren Q."/>
            <person name="Paulsen I."/>
            <person name="Zhang H."/>
            <person name="Bastida-Corcuera F.D."/>
            <person name="Simoes-Barbosa A."/>
            <person name="Brown M.T."/>
            <person name="Hayes R.D."/>
            <person name="Mukherjee M."/>
            <person name="Okumura C.Y."/>
            <person name="Schneider R."/>
            <person name="Smith A.J."/>
            <person name="Vanacova S."/>
            <person name="Villalvazo M."/>
            <person name="Haas B.J."/>
            <person name="Pertea M."/>
            <person name="Feldblyum T.V."/>
            <person name="Utterback T.R."/>
            <person name="Shu C.L."/>
            <person name="Osoegawa K."/>
            <person name="de Jong P.J."/>
            <person name="Hrdy I."/>
            <person name="Horvathova L."/>
            <person name="Zubacova Z."/>
            <person name="Dolezal P."/>
            <person name="Malik S.B."/>
            <person name="Logsdon J.M. Jr."/>
            <person name="Henze K."/>
            <person name="Gupta A."/>
            <person name="Wang C.C."/>
            <person name="Dunne R.L."/>
            <person name="Upcroft J.A."/>
            <person name="Upcroft P."/>
            <person name="White O."/>
            <person name="Salzberg S.L."/>
            <person name="Tang P."/>
            <person name="Chiu C.-H."/>
            <person name="Lee Y.-S."/>
            <person name="Embley T.M."/>
            <person name="Coombs G.H."/>
            <person name="Mottram J.C."/>
            <person name="Tachezy J."/>
            <person name="Fraser-Liggett C.M."/>
            <person name="Johnson P.J."/>
        </authorList>
    </citation>
    <scope>NUCLEOTIDE SEQUENCE [LARGE SCALE GENOMIC DNA]</scope>
    <source>
        <strain evidence="5">G3</strain>
    </source>
</reference>
<feature type="region of interest" description="Disordered" evidence="2">
    <location>
        <begin position="143"/>
        <end position="162"/>
    </location>
</feature>
<keyword evidence="4" id="KW-0732">Signal</keyword>
<feature type="transmembrane region" description="Helical" evidence="3">
    <location>
        <begin position="356"/>
        <end position="381"/>
    </location>
</feature>
<keyword evidence="3" id="KW-0812">Transmembrane</keyword>
<gene>
    <name evidence="5" type="ORF">TVAG_120720</name>
</gene>
<dbReference type="VEuPathDB" id="TrichDB:TVAGG3_0993820"/>
<dbReference type="Proteomes" id="UP000001542">
    <property type="component" value="Unassembled WGS sequence"/>
</dbReference>
<dbReference type="AlphaFoldDB" id="A2D7L7"/>
<keyword evidence="6" id="KW-1185">Reference proteome</keyword>
<protein>
    <recommendedName>
        <fullName evidence="7">IPT/TIG domain-containing protein</fullName>
    </recommendedName>
</protein>
<keyword evidence="3" id="KW-0472">Membrane</keyword>
<keyword evidence="1" id="KW-0175">Coiled coil</keyword>
<name>A2D7L7_TRIV3</name>
<evidence type="ECO:0000256" key="3">
    <source>
        <dbReference type="SAM" id="Phobius"/>
    </source>
</evidence>
<dbReference type="VEuPathDB" id="TrichDB:TVAG_120720"/>
<feature type="signal peptide" evidence="4">
    <location>
        <begin position="1"/>
        <end position="15"/>
    </location>
</feature>
<feature type="chain" id="PRO_5012700286" description="IPT/TIG domain-containing protein" evidence="4">
    <location>
        <begin position="16"/>
        <end position="427"/>
    </location>
</feature>
<dbReference type="InParanoid" id="A2D7L7"/>
<keyword evidence="3" id="KW-1133">Transmembrane helix</keyword>
<dbReference type="KEGG" id="tva:4720700"/>
<evidence type="ECO:0000256" key="1">
    <source>
        <dbReference type="SAM" id="Coils"/>
    </source>
</evidence>
<evidence type="ECO:0000313" key="6">
    <source>
        <dbReference type="Proteomes" id="UP000001542"/>
    </source>
</evidence>
<dbReference type="SMR" id="A2D7L7"/>
<proteinExistence type="predicted"/>
<organism evidence="5 6">
    <name type="scientific">Trichomonas vaginalis (strain ATCC PRA-98 / G3)</name>
    <dbReference type="NCBI Taxonomy" id="412133"/>
    <lineage>
        <taxon>Eukaryota</taxon>
        <taxon>Metamonada</taxon>
        <taxon>Parabasalia</taxon>
        <taxon>Trichomonadida</taxon>
        <taxon>Trichomonadidae</taxon>
        <taxon>Trichomonas</taxon>
    </lineage>
</organism>
<dbReference type="InterPro" id="IPR013783">
    <property type="entry name" value="Ig-like_fold"/>
</dbReference>
<dbReference type="Gene3D" id="2.60.40.10">
    <property type="entry name" value="Immunoglobulins"/>
    <property type="match status" value="1"/>
</dbReference>
<dbReference type="RefSeq" id="XP_001276982.1">
    <property type="nucleotide sequence ID" value="XM_001276981.1"/>
</dbReference>
<dbReference type="EMBL" id="DS113177">
    <property type="protein sequence ID" value="EAY23734.1"/>
    <property type="molecule type" value="Genomic_DNA"/>
</dbReference>
<reference evidence="5" key="1">
    <citation type="submission" date="2006-10" db="EMBL/GenBank/DDBJ databases">
        <authorList>
            <person name="Amadeo P."/>
            <person name="Zhao Q."/>
            <person name="Wortman J."/>
            <person name="Fraser-Liggett C."/>
            <person name="Carlton J."/>
        </authorList>
    </citation>
    <scope>NUCLEOTIDE SEQUENCE</scope>
    <source>
        <strain evidence="5">G3</strain>
    </source>
</reference>